<dbReference type="PANTHER" id="PTHR32295">
    <property type="entry name" value="IQ-DOMAIN 5-RELATED"/>
    <property type="match status" value="1"/>
</dbReference>
<evidence type="ECO:0000256" key="2">
    <source>
        <dbReference type="ARBA" id="ARBA00024341"/>
    </source>
</evidence>
<gene>
    <name evidence="5" type="primary">IQD13</name>
    <name evidence="5" type="ORF">AAHA92_04112</name>
</gene>
<dbReference type="Pfam" id="PF13178">
    <property type="entry name" value="DUF4005"/>
    <property type="match status" value="1"/>
</dbReference>
<proteinExistence type="inferred from homology"/>
<evidence type="ECO:0000313" key="6">
    <source>
        <dbReference type="Proteomes" id="UP001567538"/>
    </source>
</evidence>
<feature type="compositionally biased region" description="Polar residues" evidence="3">
    <location>
        <begin position="426"/>
        <end position="435"/>
    </location>
</feature>
<feature type="region of interest" description="Disordered" evidence="3">
    <location>
        <begin position="21"/>
        <end position="47"/>
    </location>
</feature>
<reference evidence="5 6" key="1">
    <citation type="submission" date="2024-06" db="EMBL/GenBank/DDBJ databases">
        <title>A chromosome level genome sequence of Diviner's sage (Salvia divinorum).</title>
        <authorList>
            <person name="Ford S.A."/>
            <person name="Ro D.-K."/>
            <person name="Ness R.W."/>
            <person name="Phillips M.A."/>
        </authorList>
    </citation>
    <scope>NUCLEOTIDE SEQUENCE [LARGE SCALE GENOMIC DNA]</scope>
    <source>
        <strain evidence="5">SAF-2024a</strain>
        <tissue evidence="5">Leaf</tissue>
    </source>
</reference>
<keyword evidence="1" id="KW-0112">Calmodulin-binding</keyword>
<dbReference type="PANTHER" id="PTHR32295:SF113">
    <property type="entry name" value="PROTEIN IQ-DOMAIN 14"/>
    <property type="match status" value="1"/>
</dbReference>
<evidence type="ECO:0000259" key="4">
    <source>
        <dbReference type="Pfam" id="PF13178"/>
    </source>
</evidence>
<dbReference type="PROSITE" id="PS50096">
    <property type="entry name" value="IQ"/>
    <property type="match status" value="1"/>
</dbReference>
<evidence type="ECO:0000313" key="5">
    <source>
        <dbReference type="EMBL" id="KAL1561404.1"/>
    </source>
</evidence>
<feature type="compositionally biased region" description="Basic and acidic residues" evidence="3">
    <location>
        <begin position="404"/>
        <end position="424"/>
    </location>
</feature>
<protein>
    <submittedName>
        <fullName evidence="5">IQ-DOMAIN 14-like</fullName>
    </submittedName>
</protein>
<comment type="similarity">
    <text evidence="2">Belongs to the IQD family.</text>
</comment>
<dbReference type="GO" id="GO:0005516">
    <property type="term" value="F:calmodulin binding"/>
    <property type="evidence" value="ECO:0007669"/>
    <property type="project" value="UniProtKB-KW"/>
</dbReference>
<keyword evidence="6" id="KW-1185">Reference proteome</keyword>
<feature type="domain" description="DUF4005" evidence="4">
    <location>
        <begin position="312"/>
        <end position="408"/>
    </location>
</feature>
<evidence type="ECO:0000256" key="3">
    <source>
        <dbReference type="SAM" id="MobiDB-lite"/>
    </source>
</evidence>
<dbReference type="InterPro" id="IPR025064">
    <property type="entry name" value="DUF4005"/>
</dbReference>
<feature type="region of interest" description="Disordered" evidence="3">
    <location>
        <begin position="372"/>
        <end position="450"/>
    </location>
</feature>
<evidence type="ECO:0000256" key="1">
    <source>
        <dbReference type="ARBA" id="ARBA00022860"/>
    </source>
</evidence>
<feature type="region of interest" description="Disordered" evidence="3">
    <location>
        <begin position="298"/>
        <end position="328"/>
    </location>
</feature>
<dbReference type="AlphaFoldDB" id="A0ABD1I014"/>
<accession>A0ABD1I014</accession>
<comment type="caution">
    <text evidence="5">The sequence shown here is derived from an EMBL/GenBank/DDBJ whole genome shotgun (WGS) entry which is preliminary data.</text>
</comment>
<sequence>MGKKGGWFSAIKRVFTNNSKEKGVYGAGKKSSNKEKKKGKGILRRGETQSFIRRSSIEKILGEADLLLIRPPPGAPSPSVASPKAASPPVFTSEGEAAFEEIERVQRPEPTLRDQQLSAAKIQGACRGYLVRQSFRGFRGLVRLRVVVKGENVKRQTVSALKRMQFLVRVQTQIQSRRIQTLQALWHHMRKSDKAGQNEDWDDSRLTKEEVEARRRKRVEAVVRRERAMAYAYSNQLRKSNPKSTQNSSDIRLDGFPWSWNWLERRAATRSILLAPQRAVSEFKPSPQLHGNLMFEPATPRSSRSAAVPARKHFHATPGRSPCASSSSYAKFPNDAPLKDDDSLVSCPMFSVPNYMAPTASAKAKARAYGDPWERFPGTPGRSDTKRRFSFPLTPNAGSCKWNKGSDKDSASRVGTEKREDARSTGDLSVDSTVSMPAGLVGREPLNRFV</sequence>
<name>A0ABD1I014_SALDI</name>
<dbReference type="Proteomes" id="UP001567538">
    <property type="component" value="Unassembled WGS sequence"/>
</dbReference>
<organism evidence="5 6">
    <name type="scientific">Salvia divinorum</name>
    <name type="common">Maria pastora</name>
    <name type="synonym">Diviner's sage</name>
    <dbReference type="NCBI Taxonomy" id="28513"/>
    <lineage>
        <taxon>Eukaryota</taxon>
        <taxon>Viridiplantae</taxon>
        <taxon>Streptophyta</taxon>
        <taxon>Embryophyta</taxon>
        <taxon>Tracheophyta</taxon>
        <taxon>Spermatophyta</taxon>
        <taxon>Magnoliopsida</taxon>
        <taxon>eudicotyledons</taxon>
        <taxon>Gunneridae</taxon>
        <taxon>Pentapetalae</taxon>
        <taxon>asterids</taxon>
        <taxon>lamiids</taxon>
        <taxon>Lamiales</taxon>
        <taxon>Lamiaceae</taxon>
        <taxon>Nepetoideae</taxon>
        <taxon>Mentheae</taxon>
        <taxon>Salviinae</taxon>
        <taxon>Salvia</taxon>
        <taxon>Salvia subgen. Calosphace</taxon>
    </lineage>
</organism>
<dbReference type="EMBL" id="JBEAFC010000003">
    <property type="protein sequence ID" value="KAL1561404.1"/>
    <property type="molecule type" value="Genomic_DNA"/>
</dbReference>